<dbReference type="Pfam" id="PF00042">
    <property type="entry name" value="Globin"/>
    <property type="match status" value="1"/>
</dbReference>
<evidence type="ECO:0000313" key="8">
    <source>
        <dbReference type="Proteomes" id="UP001370348"/>
    </source>
</evidence>
<proteinExistence type="inferred from homology"/>
<keyword evidence="8" id="KW-1185">Reference proteome</keyword>
<keyword evidence="1 5" id="KW-0349">Heme</keyword>
<dbReference type="PANTHER" id="PTHR43396:SF3">
    <property type="entry name" value="FLAVOHEMOPROTEIN"/>
    <property type="match status" value="1"/>
</dbReference>
<name>A0ABZ2LLC0_9BACT</name>
<dbReference type="RefSeq" id="WP_394820785.1">
    <property type="nucleotide sequence ID" value="NZ_CP089984.1"/>
</dbReference>
<sequence length="178" mass="20436">MITDIQKKIIRDTWRLVLPIADTVADLFYERLFDLRPEYRALFKSDMAGQKKKLLAMLSFIVKSLDWPESAWRETVSEESDLFLIMLALGRRHTSLYRVPDEGYTVVGEALLWTLDYGLGKKFDEPAREAWTQVYKLVSLTMKMGHLSVQTPEQTELATNDIVRPAVLGDTSIRGPEP</sequence>
<evidence type="ECO:0000259" key="6">
    <source>
        <dbReference type="PROSITE" id="PS01033"/>
    </source>
</evidence>
<dbReference type="PANTHER" id="PTHR43396">
    <property type="entry name" value="FLAVOHEMOPROTEIN"/>
    <property type="match status" value="1"/>
</dbReference>
<keyword evidence="4" id="KW-0408">Iron</keyword>
<keyword evidence="2 5" id="KW-0561">Oxygen transport</keyword>
<dbReference type="InterPro" id="IPR009050">
    <property type="entry name" value="Globin-like_sf"/>
</dbReference>
<evidence type="ECO:0000256" key="4">
    <source>
        <dbReference type="ARBA" id="ARBA00023004"/>
    </source>
</evidence>
<keyword evidence="3" id="KW-0479">Metal-binding</keyword>
<feature type="domain" description="Globin" evidence="6">
    <location>
        <begin position="1"/>
        <end position="147"/>
    </location>
</feature>
<dbReference type="Gene3D" id="1.10.490.10">
    <property type="entry name" value="Globins"/>
    <property type="match status" value="1"/>
</dbReference>
<reference evidence="7 8" key="1">
    <citation type="submission" date="2021-12" db="EMBL/GenBank/DDBJ databases">
        <title>Discovery of the Pendulisporaceae a myxobacterial family with distinct sporulation behavior and unique specialized metabolism.</title>
        <authorList>
            <person name="Garcia R."/>
            <person name="Popoff A."/>
            <person name="Bader C.D."/>
            <person name="Loehr J."/>
            <person name="Walesch S."/>
            <person name="Walt C."/>
            <person name="Boldt J."/>
            <person name="Bunk B."/>
            <person name="Haeckl F.J.F.P.J."/>
            <person name="Gunesch A.P."/>
            <person name="Birkelbach J."/>
            <person name="Nuebel U."/>
            <person name="Pietschmann T."/>
            <person name="Bach T."/>
            <person name="Mueller R."/>
        </authorList>
    </citation>
    <scope>NUCLEOTIDE SEQUENCE [LARGE SCALE GENOMIC DNA]</scope>
    <source>
        <strain evidence="7 8">MSr11954</strain>
    </source>
</reference>
<protein>
    <submittedName>
        <fullName evidence="7">Globin domain-containing protein</fullName>
    </submittedName>
</protein>
<organism evidence="7 8">
    <name type="scientific">Pendulispora albinea</name>
    <dbReference type="NCBI Taxonomy" id="2741071"/>
    <lineage>
        <taxon>Bacteria</taxon>
        <taxon>Pseudomonadati</taxon>
        <taxon>Myxococcota</taxon>
        <taxon>Myxococcia</taxon>
        <taxon>Myxococcales</taxon>
        <taxon>Sorangiineae</taxon>
        <taxon>Pendulisporaceae</taxon>
        <taxon>Pendulispora</taxon>
    </lineage>
</organism>
<dbReference type="InterPro" id="IPR012292">
    <property type="entry name" value="Globin/Proto"/>
</dbReference>
<evidence type="ECO:0000313" key="7">
    <source>
        <dbReference type="EMBL" id="WXB11170.1"/>
    </source>
</evidence>
<keyword evidence="5" id="KW-0813">Transport</keyword>
<gene>
    <name evidence="7" type="ORF">LZC94_25250</name>
</gene>
<evidence type="ECO:0000256" key="2">
    <source>
        <dbReference type="ARBA" id="ARBA00022621"/>
    </source>
</evidence>
<evidence type="ECO:0000256" key="1">
    <source>
        <dbReference type="ARBA" id="ARBA00022617"/>
    </source>
</evidence>
<accession>A0ABZ2LLC0</accession>
<dbReference type="Proteomes" id="UP001370348">
    <property type="component" value="Chromosome"/>
</dbReference>
<comment type="similarity">
    <text evidence="5">Belongs to the globin family.</text>
</comment>
<dbReference type="SUPFAM" id="SSF46458">
    <property type="entry name" value="Globin-like"/>
    <property type="match status" value="1"/>
</dbReference>
<dbReference type="InterPro" id="IPR000971">
    <property type="entry name" value="Globin"/>
</dbReference>
<evidence type="ECO:0000256" key="5">
    <source>
        <dbReference type="RuleBase" id="RU000356"/>
    </source>
</evidence>
<dbReference type="PROSITE" id="PS01033">
    <property type="entry name" value="GLOBIN"/>
    <property type="match status" value="1"/>
</dbReference>
<evidence type="ECO:0000256" key="3">
    <source>
        <dbReference type="ARBA" id="ARBA00022723"/>
    </source>
</evidence>
<dbReference type="EMBL" id="CP089984">
    <property type="protein sequence ID" value="WXB11170.1"/>
    <property type="molecule type" value="Genomic_DNA"/>
</dbReference>